<dbReference type="OrthoDB" id="5846619at2759"/>
<proteinExistence type="predicted"/>
<feature type="compositionally biased region" description="Acidic residues" evidence="1">
    <location>
        <begin position="367"/>
        <end position="379"/>
    </location>
</feature>
<feature type="compositionally biased region" description="Basic and acidic residues" evidence="1">
    <location>
        <begin position="262"/>
        <end position="277"/>
    </location>
</feature>
<feature type="compositionally biased region" description="Polar residues" evidence="1">
    <location>
        <begin position="381"/>
        <end position="400"/>
    </location>
</feature>
<feature type="region of interest" description="Disordered" evidence="1">
    <location>
        <begin position="316"/>
        <end position="402"/>
    </location>
</feature>
<feature type="region of interest" description="Disordered" evidence="1">
    <location>
        <begin position="236"/>
        <end position="298"/>
    </location>
</feature>
<dbReference type="PANTHER" id="PTHR16502:SF0">
    <property type="entry name" value="KERATINOCYTE-ASSOCIATED TRANSMEMBRANE PROTEIN 2"/>
    <property type="match status" value="1"/>
</dbReference>
<evidence type="ECO:0000313" key="3">
    <source>
        <dbReference type="Proteomes" id="UP000515204"/>
    </source>
</evidence>
<feature type="compositionally biased region" description="Basic and acidic residues" evidence="1">
    <location>
        <begin position="332"/>
        <end position="352"/>
    </location>
</feature>
<dbReference type="Proteomes" id="UP000515204">
    <property type="component" value="Unplaced"/>
</dbReference>
<evidence type="ECO:0000256" key="2">
    <source>
        <dbReference type="SAM" id="SignalP"/>
    </source>
</evidence>
<dbReference type="PANTHER" id="PTHR16502">
    <property type="entry name" value="KERATINOCYTE-ASSOCIATED TRANSMEMBRANE PROTEIN 2"/>
    <property type="match status" value="1"/>
</dbReference>
<evidence type="ECO:0000313" key="4">
    <source>
        <dbReference type="RefSeq" id="XP_014467246.1"/>
    </source>
</evidence>
<evidence type="ECO:0000256" key="1">
    <source>
        <dbReference type="SAM" id="MobiDB-lite"/>
    </source>
</evidence>
<organism evidence="3 4">
    <name type="scientific">Dinoponera quadriceps</name>
    <name type="common">South American ant</name>
    <dbReference type="NCBI Taxonomy" id="609295"/>
    <lineage>
        <taxon>Eukaryota</taxon>
        <taxon>Metazoa</taxon>
        <taxon>Ecdysozoa</taxon>
        <taxon>Arthropoda</taxon>
        <taxon>Hexapoda</taxon>
        <taxon>Insecta</taxon>
        <taxon>Pterygota</taxon>
        <taxon>Neoptera</taxon>
        <taxon>Endopterygota</taxon>
        <taxon>Hymenoptera</taxon>
        <taxon>Apocrita</taxon>
        <taxon>Aculeata</taxon>
        <taxon>Formicoidea</taxon>
        <taxon>Formicidae</taxon>
        <taxon>Ponerinae</taxon>
        <taxon>Ponerini</taxon>
        <taxon>Dinoponera</taxon>
    </lineage>
</organism>
<name>A0A6P3WMH7_DINQU</name>
<accession>A0A6P3WMH7</accession>
<feature type="compositionally biased region" description="Polar residues" evidence="1">
    <location>
        <begin position="353"/>
        <end position="365"/>
    </location>
</feature>
<sequence>MESRNAHLFRVNCMPKLLVLLLSSVMVTSLPIKEAESVVDVMKKDTNLCDSIQVLYESEYIRSCATVKYPTQILNIAEDNLDTYMCLGVYDTMFKICNYSDVKIDSVAIFNSNVKKFFPGTKWEKEEKFCKDNLQGFTPQYNKVEKYLGPLAEKFNNPHTCQRTCFNFNDVFRPLCAVFAWIKSVDDKMKKPIVSVTNRIPVELDFLKAPVDLPPSDKKLETELKGIKKKAEVEELKEQSHNKVENASNNNVSNEYTQPNTERVESKIEKSNKHETPKTLNTTKTQDHNLRDKGKENINDVKVETKLKLTTVDAPKIDIPDNVPSKNVNMKEVAKGGKAEETNGKAEAEDPKTSTLSENTQNHYGDQSDEVEDPGDDADGTIQQPPNTENQHENLQVPSEQKTHYAKRTDGDSHFFTYFTVTTVACIACYIGYHNKQKILAIVLEGRRSRNSRGRRRPSTASYRKLDCTLEEAVTSQCNANVTHVIY</sequence>
<gene>
    <name evidence="4" type="primary">LOC106740575</name>
</gene>
<dbReference type="RefSeq" id="XP_014467246.1">
    <property type="nucleotide sequence ID" value="XM_014611760.1"/>
</dbReference>
<dbReference type="KEGG" id="dqu:106740575"/>
<dbReference type="InterPro" id="IPR037645">
    <property type="entry name" value="KCT2"/>
</dbReference>
<feature type="signal peptide" evidence="2">
    <location>
        <begin position="1"/>
        <end position="29"/>
    </location>
</feature>
<reference evidence="4" key="1">
    <citation type="submission" date="2025-08" db="UniProtKB">
        <authorList>
            <consortium name="RefSeq"/>
        </authorList>
    </citation>
    <scope>IDENTIFICATION</scope>
</reference>
<feature type="compositionally biased region" description="Low complexity" evidence="1">
    <location>
        <begin position="245"/>
        <end position="255"/>
    </location>
</feature>
<feature type="chain" id="PRO_5027574757" evidence="2">
    <location>
        <begin position="30"/>
        <end position="487"/>
    </location>
</feature>
<protein>
    <submittedName>
        <fullName evidence="4">Trans-Golgi network integral membrane protein TGN38-like isoform X1</fullName>
    </submittedName>
</protein>
<keyword evidence="2" id="KW-0732">Signal</keyword>
<feature type="compositionally biased region" description="Basic and acidic residues" evidence="1">
    <location>
        <begin position="285"/>
        <end position="298"/>
    </location>
</feature>
<keyword evidence="3" id="KW-1185">Reference proteome</keyword>
<dbReference type="Pfam" id="PF17818">
    <property type="entry name" value="KCT2"/>
    <property type="match status" value="1"/>
</dbReference>
<dbReference type="GeneID" id="106740575"/>
<dbReference type="AlphaFoldDB" id="A0A6P3WMH7"/>